<keyword evidence="18" id="KW-0597">Phosphoprotein</keyword>
<dbReference type="EC" id="2.7.10.1" evidence="18"/>
<comment type="subcellular location">
    <subcellularLocation>
        <location evidence="1">Cell membrane</location>
        <topology evidence="1">Single-pass type I membrane protein</topology>
    </subcellularLocation>
</comment>
<evidence type="ECO:0000256" key="7">
    <source>
        <dbReference type="ARBA" id="ARBA00022777"/>
    </source>
</evidence>
<evidence type="ECO:0000256" key="14">
    <source>
        <dbReference type="ARBA" id="ARBA00023180"/>
    </source>
</evidence>
<evidence type="ECO:0000313" key="24">
    <source>
        <dbReference type="EMBL" id="KAJ6217273.1"/>
    </source>
</evidence>
<dbReference type="PROSITE" id="PS00107">
    <property type="entry name" value="PROTEIN_KINASE_ATP"/>
    <property type="match status" value="1"/>
</dbReference>
<dbReference type="SMART" id="SM00219">
    <property type="entry name" value="TyrKc"/>
    <property type="match status" value="1"/>
</dbReference>
<dbReference type="InterPro" id="IPR002011">
    <property type="entry name" value="Tyr_kinase_rcpt_2_CS"/>
</dbReference>
<keyword evidence="10 20" id="KW-0472">Membrane</keyword>
<dbReference type="PRINTS" id="PR00109">
    <property type="entry name" value="TYRKINASE"/>
</dbReference>
<comment type="similarity">
    <text evidence="18">Belongs to the protein kinase superfamily. Tyr protein kinase family. Insulin receptor subfamily.</text>
</comment>
<sequence length="1458" mass="162961">MHEIMWSTLFLWSFMIILIYEQTLSFNIVSAQKAIDNLSCDFNDDSVCDWILKTNNENNGETHYLYENVFNLTNNNNNDYYENNEQDRVLVLRPSEESRHDHHVTFSLTSPIFTSSDYELEFNVNKNFLGNIFVIVIDGNTESQILKIVGDRDQKWNKYSIKLPKYISKMNVAIEIKFESDHINFDSDYIAFNNLNIIDKRIATIDRCDYRCESGSKCLPNENVCDTVSDCPRGDDEEQNCDKLPPGSYCSFKENFCHWFNYDNINSTGQWIHVQGSSATDRYLGVSFKGAHRFGSISYLKSATFDPIPLYHSIVSSKYYKSCKARFSFRFGSSSSDLSLDLEPQIENEKSQSIQVWRRFNRNKSFKWENVTVTLPINVHRKYRLKFGAAIGLKSFSTFSQKISVAIDSFSLTKECFAIDVPTNEPRYPAFIPSQMKGMPFVVPRNKTIKSFLFKSCGAIGSSGPTYSQCESFYLNSSTRAAVFENENLNLNGSQMWTVPKSAYYTIFAKGADGGSGVHHHRGGKGALVRSVFYLQEGDTIFIAIGQSGSDACSNYTLDMELCRHSNTTDSIEGKQMDNNGKANGKMIEVGGGGGGATYVFKFKPHFPEKWVPLLIAGGGGGGSGKSNPDFKYSKNQHGQGFDLYNVGSAGSGDGSGGGWNHSRTAIHSNHHRDQNQTGKSLLLGGEGGQPCKRLFKWHTNGGFGGGGGGCQTGGGGGGFHGGNANKVSEAGDGGTSFVDFEHSNLQLFSEFEDLKDLDRGPKEDGLVLVIPQLDNCCNDGRNPCLLVGETLNGTQMRQCICGPDNFMHDNCVYERSFFLTLLWVTLSCILIIFLIFFIPFIFIQKRSAKQKHLQRDDSNDLRLLSASSTDVQLSRLRNHHILTEYNPNYEFGGSTCTLQDLREIPREHLTLVRALGQGAFGEVYQGYLHNQPDEDNTELPVAVKTLPEYSANKQAEMDFLMEALIMSKFNNKNIVRFIGICFEKMPRFIVLELLPGGDLKTFLRENRSTIDSPSSLVMGDLLTIALDVASGCRYLEEHHFIHRDIAARNCLLTRKVKLAPSPDSNQTNQVLLSDGTVLPFDTKEYSNGFHNSGIIVKIADFGMARDIYRADYYRKGGKAMLPVKWMPPEAFLDGVFTSKTDVWSFGVLLWEVMSMGYMPYPGRGNQEVMQLVTAGGRLEPPNSSTPPQVYGIMSQCWNVTPELRPNFATIIERIGYCLQDPDVLSVILPVFHRSASVEKDITLMRPPPDAIDYLVPNNPGSQTNSNYSMGTDKSDLLSPDTCSTLSCGVGEEPKLVEIDETHHHHQQQQHHHSSNHLRQSTSIPPAPLPPNSLKLWNTELITAQMIPYNVHGIDQSVNMINTNYSNENGIILNASNLPYQQHQQQQQQPQQTQASQPCVRYVNVSVANRDQLFDVCASLTDTTASTSNNAIHIMEVLPQTTLNSTINHSDVDKVLNC</sequence>
<evidence type="ECO:0000256" key="5">
    <source>
        <dbReference type="ARBA" id="ARBA00022729"/>
    </source>
</evidence>
<dbReference type="Pfam" id="PF00629">
    <property type="entry name" value="MAM"/>
    <property type="match status" value="1"/>
</dbReference>
<keyword evidence="3" id="KW-0808">Transferase</keyword>
<dbReference type="EMBL" id="JAPWDV010000003">
    <property type="protein sequence ID" value="KAJ6217273.1"/>
    <property type="molecule type" value="Genomic_DNA"/>
</dbReference>
<reference evidence="24" key="1">
    <citation type="submission" date="2022-12" db="EMBL/GenBank/DDBJ databases">
        <title>Genome assemblies of Blomia tropicalis.</title>
        <authorList>
            <person name="Cui Y."/>
        </authorList>
    </citation>
    <scope>NUCLEOTIDE SEQUENCE</scope>
    <source>
        <tissue evidence="24">Adult mites</tissue>
    </source>
</reference>
<dbReference type="InterPro" id="IPR000719">
    <property type="entry name" value="Prot_kinase_dom"/>
</dbReference>
<evidence type="ECO:0000256" key="19">
    <source>
        <dbReference type="SAM" id="MobiDB-lite"/>
    </source>
</evidence>
<dbReference type="SMART" id="SM00192">
    <property type="entry name" value="LDLa"/>
    <property type="match status" value="1"/>
</dbReference>
<dbReference type="SUPFAM" id="SSF56112">
    <property type="entry name" value="Protein kinase-like (PK-like)"/>
    <property type="match status" value="1"/>
</dbReference>
<dbReference type="PROSITE" id="PS50011">
    <property type="entry name" value="PROTEIN_KINASE_DOM"/>
    <property type="match status" value="1"/>
</dbReference>
<dbReference type="Pfam" id="PF07714">
    <property type="entry name" value="PK_Tyr_Ser-Thr"/>
    <property type="match status" value="1"/>
</dbReference>
<keyword evidence="8 17" id="KW-0067">ATP-binding</keyword>
<feature type="domain" description="MAM" evidence="23">
    <location>
        <begin position="248"/>
        <end position="418"/>
    </location>
</feature>
<dbReference type="Pfam" id="PF12810">
    <property type="entry name" value="ALK_LTK_GRD"/>
    <property type="match status" value="1"/>
</dbReference>
<feature type="domain" description="MAM" evidence="23">
    <location>
        <begin position="38"/>
        <end position="210"/>
    </location>
</feature>
<dbReference type="InterPro" id="IPR011009">
    <property type="entry name" value="Kinase-like_dom_sf"/>
</dbReference>
<keyword evidence="4 18" id="KW-0812">Transmembrane</keyword>
<evidence type="ECO:0000256" key="1">
    <source>
        <dbReference type="ARBA" id="ARBA00004251"/>
    </source>
</evidence>
<evidence type="ECO:0000256" key="8">
    <source>
        <dbReference type="ARBA" id="ARBA00022840"/>
    </source>
</evidence>
<evidence type="ECO:0000256" key="21">
    <source>
        <dbReference type="SAM" id="SignalP"/>
    </source>
</evidence>
<keyword evidence="7" id="KW-0418">Kinase</keyword>
<evidence type="ECO:0000256" key="9">
    <source>
        <dbReference type="ARBA" id="ARBA00022989"/>
    </source>
</evidence>
<evidence type="ECO:0000256" key="6">
    <source>
        <dbReference type="ARBA" id="ARBA00022741"/>
    </source>
</evidence>
<feature type="chain" id="PRO_5040363056" description="Tyrosine-protein kinase receptor" evidence="21">
    <location>
        <begin position="26"/>
        <end position="1458"/>
    </location>
</feature>
<evidence type="ECO:0000259" key="23">
    <source>
        <dbReference type="PROSITE" id="PS50060"/>
    </source>
</evidence>
<gene>
    <name evidence="24" type="ORF">RDWZM_008430</name>
</gene>
<dbReference type="PROSITE" id="PS00239">
    <property type="entry name" value="RECEPTOR_TYR_KIN_II"/>
    <property type="match status" value="1"/>
</dbReference>
<dbReference type="PROSITE" id="PS00109">
    <property type="entry name" value="PROTEIN_KINASE_TYR"/>
    <property type="match status" value="1"/>
</dbReference>
<accession>A0A9Q0M229</accession>
<evidence type="ECO:0000256" key="17">
    <source>
        <dbReference type="PROSITE-ProRule" id="PRU10141"/>
    </source>
</evidence>
<dbReference type="GO" id="GO:0005886">
    <property type="term" value="C:plasma membrane"/>
    <property type="evidence" value="ECO:0007669"/>
    <property type="project" value="UniProtKB-SubCell"/>
</dbReference>
<keyword evidence="12" id="KW-1015">Disulfide bond</keyword>
<keyword evidence="25" id="KW-1185">Reference proteome</keyword>
<dbReference type="OMA" id="PADENSH"/>
<dbReference type="PROSITE" id="PS01209">
    <property type="entry name" value="LDLRA_1"/>
    <property type="match status" value="1"/>
</dbReference>
<dbReference type="InterPro" id="IPR020635">
    <property type="entry name" value="Tyr_kinase_cat_dom"/>
</dbReference>
<evidence type="ECO:0000313" key="25">
    <source>
        <dbReference type="Proteomes" id="UP001142055"/>
    </source>
</evidence>
<evidence type="ECO:0000259" key="22">
    <source>
        <dbReference type="PROSITE" id="PS50011"/>
    </source>
</evidence>
<evidence type="ECO:0000256" key="11">
    <source>
        <dbReference type="ARBA" id="ARBA00023137"/>
    </source>
</evidence>
<dbReference type="Gene3D" id="3.30.200.20">
    <property type="entry name" value="Phosphorylase Kinase, domain 1"/>
    <property type="match status" value="1"/>
</dbReference>
<dbReference type="InterPro" id="IPR002172">
    <property type="entry name" value="LDrepeatLR_classA_rpt"/>
</dbReference>
<organism evidence="24 25">
    <name type="scientific">Blomia tropicalis</name>
    <name type="common">Mite</name>
    <dbReference type="NCBI Taxonomy" id="40697"/>
    <lineage>
        <taxon>Eukaryota</taxon>
        <taxon>Metazoa</taxon>
        <taxon>Ecdysozoa</taxon>
        <taxon>Arthropoda</taxon>
        <taxon>Chelicerata</taxon>
        <taxon>Arachnida</taxon>
        <taxon>Acari</taxon>
        <taxon>Acariformes</taxon>
        <taxon>Sarcoptiformes</taxon>
        <taxon>Astigmata</taxon>
        <taxon>Glycyphagoidea</taxon>
        <taxon>Echimyopodidae</taxon>
        <taxon>Blomia</taxon>
    </lineage>
</organism>
<protein>
    <recommendedName>
        <fullName evidence="18">Tyrosine-protein kinase receptor</fullName>
        <ecNumber evidence="18">2.7.10.1</ecNumber>
    </recommendedName>
</protein>
<evidence type="ECO:0000256" key="15">
    <source>
        <dbReference type="ARBA" id="ARBA00051243"/>
    </source>
</evidence>
<dbReference type="GO" id="GO:0043235">
    <property type="term" value="C:receptor complex"/>
    <property type="evidence" value="ECO:0007669"/>
    <property type="project" value="TreeGrafter"/>
</dbReference>
<dbReference type="PROSITE" id="PS50060">
    <property type="entry name" value="MAM_2"/>
    <property type="match status" value="2"/>
</dbReference>
<dbReference type="InterPro" id="IPR017441">
    <property type="entry name" value="Protein_kinase_ATP_BS"/>
</dbReference>
<proteinExistence type="inferred from homology"/>
<dbReference type="GO" id="GO:0045664">
    <property type="term" value="P:regulation of neuron differentiation"/>
    <property type="evidence" value="ECO:0007669"/>
    <property type="project" value="TreeGrafter"/>
</dbReference>
<dbReference type="Gene3D" id="4.10.400.10">
    <property type="entry name" value="Low-density Lipoprotein Receptor"/>
    <property type="match status" value="1"/>
</dbReference>
<feature type="region of interest" description="Disordered" evidence="19">
    <location>
        <begin position="655"/>
        <end position="684"/>
    </location>
</feature>
<feature type="binding site" evidence="17">
    <location>
        <position position="945"/>
    </location>
    <ligand>
        <name>ATP</name>
        <dbReference type="ChEBI" id="CHEBI:30616"/>
    </ligand>
</feature>
<feature type="compositionally biased region" description="Basic residues" evidence="19">
    <location>
        <begin position="1304"/>
        <end position="1316"/>
    </location>
</feature>
<dbReference type="PROSITE" id="PS50068">
    <property type="entry name" value="LDLRA_2"/>
    <property type="match status" value="1"/>
</dbReference>
<dbReference type="InterPro" id="IPR055163">
    <property type="entry name" value="ALK/LTK-like_GRD"/>
</dbReference>
<dbReference type="PANTHER" id="PTHR24416:SF604">
    <property type="entry name" value="RECEPTOR PROTEIN-TYROSINE KINASE"/>
    <property type="match status" value="1"/>
</dbReference>
<evidence type="ECO:0000256" key="13">
    <source>
        <dbReference type="ARBA" id="ARBA00023170"/>
    </source>
</evidence>
<evidence type="ECO:0000256" key="10">
    <source>
        <dbReference type="ARBA" id="ARBA00023136"/>
    </source>
</evidence>
<keyword evidence="2" id="KW-1003">Cell membrane</keyword>
<dbReference type="InterPro" id="IPR050122">
    <property type="entry name" value="RTK"/>
</dbReference>
<dbReference type="Gene3D" id="1.10.510.10">
    <property type="entry name" value="Transferase(Phosphotransferase) domain 1"/>
    <property type="match status" value="1"/>
</dbReference>
<evidence type="ECO:0000256" key="20">
    <source>
        <dbReference type="SAM" id="Phobius"/>
    </source>
</evidence>
<keyword evidence="13 18" id="KW-0675">Receptor</keyword>
<dbReference type="CDD" id="cd00112">
    <property type="entry name" value="LDLa"/>
    <property type="match status" value="1"/>
</dbReference>
<evidence type="ECO:0000256" key="18">
    <source>
        <dbReference type="RuleBase" id="RU000312"/>
    </source>
</evidence>
<evidence type="ECO:0000256" key="12">
    <source>
        <dbReference type="ARBA" id="ARBA00023157"/>
    </source>
</evidence>
<comment type="catalytic activity">
    <reaction evidence="15 18">
        <text>L-tyrosyl-[protein] + ATP = O-phospho-L-tyrosyl-[protein] + ADP + H(+)</text>
        <dbReference type="Rhea" id="RHEA:10596"/>
        <dbReference type="Rhea" id="RHEA-COMP:10136"/>
        <dbReference type="Rhea" id="RHEA-COMP:20101"/>
        <dbReference type="ChEBI" id="CHEBI:15378"/>
        <dbReference type="ChEBI" id="CHEBI:30616"/>
        <dbReference type="ChEBI" id="CHEBI:46858"/>
        <dbReference type="ChEBI" id="CHEBI:61978"/>
        <dbReference type="ChEBI" id="CHEBI:456216"/>
        <dbReference type="EC" id="2.7.10.1"/>
    </reaction>
</comment>
<dbReference type="InterPro" id="IPR036055">
    <property type="entry name" value="LDL_receptor-like_sf"/>
</dbReference>
<dbReference type="FunFam" id="3.30.200.20:FF:000117">
    <property type="entry name" value="Tyrosine-protein kinase receptor"/>
    <property type="match status" value="1"/>
</dbReference>
<dbReference type="Proteomes" id="UP001142055">
    <property type="component" value="Chromosome 3"/>
</dbReference>
<dbReference type="Gene3D" id="2.60.120.200">
    <property type="match status" value="2"/>
</dbReference>
<dbReference type="GO" id="GO:0004714">
    <property type="term" value="F:transmembrane receptor protein tyrosine kinase activity"/>
    <property type="evidence" value="ECO:0007669"/>
    <property type="project" value="UniProtKB-EC"/>
</dbReference>
<dbReference type="InterPro" id="IPR000998">
    <property type="entry name" value="MAM_dom"/>
</dbReference>
<feature type="region of interest" description="Disordered" evidence="19">
    <location>
        <begin position="1302"/>
        <end position="1331"/>
    </location>
</feature>
<dbReference type="GO" id="GO:0005524">
    <property type="term" value="F:ATP binding"/>
    <property type="evidence" value="ECO:0007669"/>
    <property type="project" value="UniProtKB-UniRule"/>
</dbReference>
<keyword evidence="6 17" id="KW-0547">Nucleotide-binding</keyword>
<dbReference type="InterPro" id="IPR001245">
    <property type="entry name" value="Ser-Thr/Tyr_kinase_cat_dom"/>
</dbReference>
<dbReference type="InterPro" id="IPR008266">
    <property type="entry name" value="Tyr_kinase_AS"/>
</dbReference>
<keyword evidence="11" id="KW-0829">Tyrosine-protein kinase</keyword>
<dbReference type="PANTHER" id="PTHR24416">
    <property type="entry name" value="TYROSINE-PROTEIN KINASE RECEPTOR"/>
    <property type="match status" value="1"/>
</dbReference>
<keyword evidence="14" id="KW-0325">Glycoprotein</keyword>
<evidence type="ECO:0000256" key="2">
    <source>
        <dbReference type="ARBA" id="ARBA00022475"/>
    </source>
</evidence>
<evidence type="ECO:0000256" key="4">
    <source>
        <dbReference type="ARBA" id="ARBA00022692"/>
    </source>
</evidence>
<evidence type="ECO:0000256" key="3">
    <source>
        <dbReference type="ARBA" id="ARBA00022679"/>
    </source>
</evidence>
<feature type="transmembrane region" description="Helical" evidence="20">
    <location>
        <begin position="818"/>
        <end position="844"/>
    </location>
</feature>
<feature type="signal peptide" evidence="21">
    <location>
        <begin position="1"/>
        <end position="25"/>
    </location>
</feature>
<dbReference type="GO" id="GO:0007169">
    <property type="term" value="P:cell surface receptor protein tyrosine kinase signaling pathway"/>
    <property type="evidence" value="ECO:0007669"/>
    <property type="project" value="InterPro"/>
</dbReference>
<evidence type="ECO:0000256" key="16">
    <source>
        <dbReference type="PROSITE-ProRule" id="PRU00124"/>
    </source>
</evidence>
<keyword evidence="9 20" id="KW-1133">Transmembrane helix</keyword>
<keyword evidence="5 21" id="KW-0732">Signal</keyword>
<comment type="caution">
    <text evidence="24">The sequence shown here is derived from an EMBL/GenBank/DDBJ whole genome shotgun (WGS) entry which is preliminary data.</text>
</comment>
<dbReference type="InterPro" id="IPR023415">
    <property type="entry name" value="LDLR_class-A_CS"/>
</dbReference>
<feature type="domain" description="Protein kinase" evidence="22">
    <location>
        <begin position="910"/>
        <end position="1224"/>
    </location>
</feature>
<name>A0A9Q0M229_BLOTA</name>
<comment type="caution">
    <text evidence="16">Lacks conserved residue(s) required for the propagation of feature annotation.</text>
</comment>